<organism evidence="7 8">
    <name type="scientific">Turicimonas muris</name>
    <dbReference type="NCBI Taxonomy" id="1796652"/>
    <lineage>
        <taxon>Bacteria</taxon>
        <taxon>Pseudomonadati</taxon>
        <taxon>Pseudomonadota</taxon>
        <taxon>Betaproteobacteria</taxon>
        <taxon>Burkholderiales</taxon>
        <taxon>Sutterellaceae</taxon>
        <taxon>Turicimonas</taxon>
    </lineage>
</organism>
<evidence type="ECO:0000313" key="7">
    <source>
        <dbReference type="EMBL" id="OXE45998.1"/>
    </source>
</evidence>
<evidence type="ECO:0000256" key="3">
    <source>
        <dbReference type="ARBA" id="ARBA00022578"/>
    </source>
</evidence>
<accession>A0A227KE67</accession>
<comment type="function">
    <text evidence="1 6">Required for the transposition of the insertion element.</text>
</comment>
<protein>
    <recommendedName>
        <fullName evidence="6">Mutator family transposase</fullName>
    </recommendedName>
</protein>
<dbReference type="InterPro" id="IPR001207">
    <property type="entry name" value="Transposase_mutator"/>
</dbReference>
<keyword evidence="4 6" id="KW-0238">DNA-binding</keyword>
<comment type="similarity">
    <text evidence="2 6">Belongs to the transposase mutator family.</text>
</comment>
<dbReference type="PROSITE" id="PS01007">
    <property type="entry name" value="TRANSPOSASE_MUTATOR"/>
    <property type="match status" value="1"/>
</dbReference>
<evidence type="ECO:0000313" key="8">
    <source>
        <dbReference type="Proteomes" id="UP000214610"/>
    </source>
</evidence>
<evidence type="ECO:0000256" key="4">
    <source>
        <dbReference type="ARBA" id="ARBA00023125"/>
    </source>
</evidence>
<dbReference type="AlphaFoldDB" id="A0A227KE67"/>
<evidence type="ECO:0000256" key="5">
    <source>
        <dbReference type="ARBA" id="ARBA00023172"/>
    </source>
</evidence>
<dbReference type="Proteomes" id="UP000214610">
    <property type="component" value="Unassembled WGS sequence"/>
</dbReference>
<evidence type="ECO:0000256" key="2">
    <source>
        <dbReference type="ARBA" id="ARBA00010961"/>
    </source>
</evidence>
<dbReference type="GeneID" id="78361980"/>
<dbReference type="RefSeq" id="WP_066593963.1">
    <property type="nucleotide sequence ID" value="NZ_CAJTBZ010000013.1"/>
</dbReference>
<reference evidence="8" key="1">
    <citation type="submission" date="2017-05" db="EMBL/GenBank/DDBJ databases">
        <title>Improved OligoMM genomes.</title>
        <authorList>
            <person name="Garzetti D."/>
        </authorList>
    </citation>
    <scope>NUCLEOTIDE SEQUENCE [LARGE SCALE GENOMIC DNA]</scope>
    <source>
        <strain evidence="8">YL45</strain>
    </source>
</reference>
<keyword evidence="6" id="KW-0814">Transposable element</keyword>
<dbReference type="EMBL" id="NHMP01000006">
    <property type="protein sequence ID" value="OXE45998.1"/>
    <property type="molecule type" value="Genomic_DNA"/>
</dbReference>
<dbReference type="PANTHER" id="PTHR33217:SF5">
    <property type="entry name" value="MUTATOR FAMILY TRANSPOSASE"/>
    <property type="match status" value="1"/>
</dbReference>
<evidence type="ECO:0000256" key="6">
    <source>
        <dbReference type="RuleBase" id="RU365089"/>
    </source>
</evidence>
<keyword evidence="8" id="KW-1185">Reference proteome</keyword>
<evidence type="ECO:0000256" key="1">
    <source>
        <dbReference type="ARBA" id="ARBA00002190"/>
    </source>
</evidence>
<proteinExistence type="inferred from homology"/>
<keyword evidence="3 6" id="KW-0815">Transposition</keyword>
<name>A0A227KE67_9BURK</name>
<dbReference type="GO" id="GO:0003677">
    <property type="term" value="F:DNA binding"/>
    <property type="evidence" value="ECO:0007669"/>
    <property type="project" value="UniProtKB-UniRule"/>
</dbReference>
<dbReference type="Pfam" id="PF00872">
    <property type="entry name" value="Transposase_mut"/>
    <property type="match status" value="1"/>
</dbReference>
<sequence length="424" mass="48447">MARRVKQPLSEADAFLTKYIDQTLANTGKIGWSSEEVTGMVQEVMKRFLERCLESEMDFHLKNGEIVPVSKEAKDEPEPVNKRNGTSSKTVITDNAQVRIEVPRDRLSSFEPISVPKYERHLKGLDDKIISMYARGMSNREISAHMKEIYGVGVSAEFISRVTDEVLEDVRAWRSRPLQDFYPVVFFDALRVKVKNGNTITPKALYLALAVRADGSREVLGMWLSDNEGAAYWTSVFNEIKARGCNDILIAVTDGLKGMTKAIETVYPKTIHQTCIVHLLRNSTAFVSYKDLKGVLSQLKGIYGAADAEEARNRLEDFAESTLGKRYSVIKGMWLNQWEQVIPLFNFPPEIRKLIYTTNSIEALNRSIRKVIKTRTMFPRDDSVYKLVFLAIKNATKDWNKSVFRWRQAMLQFVVMFGDRFKQG</sequence>
<gene>
    <name evidence="7" type="ORF">ADH67_09755</name>
</gene>
<comment type="caution">
    <text evidence="7">The sequence shown here is derived from an EMBL/GenBank/DDBJ whole genome shotgun (WGS) entry which is preliminary data.</text>
</comment>
<keyword evidence="5 6" id="KW-0233">DNA recombination</keyword>
<dbReference type="PANTHER" id="PTHR33217">
    <property type="entry name" value="TRANSPOSASE FOR INSERTION SEQUENCE ELEMENT IS1081"/>
    <property type="match status" value="1"/>
</dbReference>
<dbReference type="GO" id="GO:0004803">
    <property type="term" value="F:transposase activity"/>
    <property type="evidence" value="ECO:0007669"/>
    <property type="project" value="UniProtKB-UniRule"/>
</dbReference>
<dbReference type="GO" id="GO:0006313">
    <property type="term" value="P:DNA transposition"/>
    <property type="evidence" value="ECO:0007669"/>
    <property type="project" value="UniProtKB-UniRule"/>
</dbReference>
<dbReference type="NCBIfam" id="NF033543">
    <property type="entry name" value="transpos_IS256"/>
    <property type="match status" value="1"/>
</dbReference>